<evidence type="ECO:0000313" key="2">
    <source>
        <dbReference type="Proteomes" id="UP001606099"/>
    </source>
</evidence>
<dbReference type="NCBIfam" id="NF041023">
    <property type="entry name" value="PP0621_fam"/>
    <property type="match status" value="1"/>
</dbReference>
<accession>A0ABW7FWA2</accession>
<proteinExistence type="predicted"/>
<organism evidence="1 2">
    <name type="scientific">Roseateles rivi</name>
    <dbReference type="NCBI Taxonomy" id="3299028"/>
    <lineage>
        <taxon>Bacteria</taxon>
        <taxon>Pseudomonadati</taxon>
        <taxon>Pseudomonadota</taxon>
        <taxon>Betaproteobacteria</taxon>
        <taxon>Burkholderiales</taxon>
        <taxon>Sphaerotilaceae</taxon>
        <taxon>Roseateles</taxon>
    </lineage>
</organism>
<gene>
    <name evidence="1" type="ORF">ACG0Z6_10115</name>
</gene>
<dbReference type="InterPro" id="IPR049708">
    <property type="entry name" value="PP0621-like"/>
</dbReference>
<dbReference type="Proteomes" id="UP001606099">
    <property type="component" value="Unassembled WGS sequence"/>
</dbReference>
<protein>
    <submittedName>
        <fullName evidence="1">PP0621 family protein</fullName>
    </submittedName>
</protein>
<comment type="caution">
    <text evidence="1">The sequence shown here is derived from an EMBL/GenBank/DDBJ whole genome shotgun (WGS) entry which is preliminary data.</text>
</comment>
<reference evidence="1 2" key="1">
    <citation type="submission" date="2024-08" db="EMBL/GenBank/DDBJ databases">
        <authorList>
            <person name="Lu H."/>
        </authorList>
    </citation>
    <scope>NUCLEOTIDE SEQUENCE [LARGE SCALE GENOMIC DNA]</scope>
    <source>
        <strain evidence="1 2">BYS180W</strain>
    </source>
</reference>
<dbReference type="EMBL" id="JBIGHZ010000003">
    <property type="protein sequence ID" value="MFG6448592.1"/>
    <property type="molecule type" value="Genomic_DNA"/>
</dbReference>
<evidence type="ECO:0000313" key="1">
    <source>
        <dbReference type="EMBL" id="MFG6448592.1"/>
    </source>
</evidence>
<name>A0ABW7FWA2_9BURK</name>
<sequence>MKYLLLILVLGLLCFVLGWRRGSARPTQNKSSPRPSQTQAADMVACAWCGVHVPVGEAVHGRLGLFCSDAHRVRKEGQTP</sequence>
<keyword evidence="2" id="KW-1185">Reference proteome</keyword>
<dbReference type="RefSeq" id="WP_394460959.1">
    <property type="nucleotide sequence ID" value="NZ_JBIGHZ010000003.1"/>
</dbReference>